<evidence type="ECO:0000259" key="2">
    <source>
        <dbReference type="PROSITE" id="PS50943"/>
    </source>
</evidence>
<dbReference type="Pfam" id="PF01381">
    <property type="entry name" value="HTH_3"/>
    <property type="match status" value="1"/>
</dbReference>
<dbReference type="InterPro" id="IPR001387">
    <property type="entry name" value="Cro/C1-type_HTH"/>
</dbReference>
<dbReference type="SMART" id="SM00530">
    <property type="entry name" value="HTH_XRE"/>
    <property type="match status" value="1"/>
</dbReference>
<name>A0ABS3GDC2_9STRE</name>
<keyword evidence="1" id="KW-0238">DNA-binding</keyword>
<evidence type="ECO:0000313" key="4">
    <source>
        <dbReference type="Proteomes" id="UP000664801"/>
    </source>
</evidence>
<feature type="domain" description="HTH cro/C1-type" evidence="2">
    <location>
        <begin position="11"/>
        <end position="65"/>
    </location>
</feature>
<sequence length="151" mass="17484">MNNTNVFPERLKEMRLKRGMTQKELGEKVGVKQNTFTNWENGKREPNFDNLIKLADILDTSTDYLLGKTFISHHTKRIPLSEFDLSNIESLPADLYPSLSLAILAEYTNYKKGSKQIMEELIEQHDLNDKQIQILQRIISQLKSAIISDKF</sequence>
<dbReference type="SUPFAM" id="SSF47413">
    <property type="entry name" value="lambda repressor-like DNA-binding domains"/>
    <property type="match status" value="1"/>
</dbReference>
<dbReference type="PROSITE" id="PS50943">
    <property type="entry name" value="HTH_CROC1"/>
    <property type="match status" value="1"/>
</dbReference>
<evidence type="ECO:0000256" key="1">
    <source>
        <dbReference type="ARBA" id="ARBA00023125"/>
    </source>
</evidence>
<dbReference type="Proteomes" id="UP000664801">
    <property type="component" value="Unassembled WGS sequence"/>
</dbReference>
<gene>
    <name evidence="3" type="ORF">JR342_04100</name>
</gene>
<dbReference type="Gene3D" id="1.10.260.40">
    <property type="entry name" value="lambda repressor-like DNA-binding domains"/>
    <property type="match status" value="1"/>
</dbReference>
<organism evidence="3 4">
    <name type="scientific">Streptococcus vaginalis</name>
    <dbReference type="NCBI Taxonomy" id="2748301"/>
    <lineage>
        <taxon>Bacteria</taxon>
        <taxon>Bacillati</taxon>
        <taxon>Bacillota</taxon>
        <taxon>Bacilli</taxon>
        <taxon>Lactobacillales</taxon>
        <taxon>Streptococcaceae</taxon>
        <taxon>Streptococcus</taxon>
    </lineage>
</organism>
<dbReference type="RefSeq" id="WP_070672787.1">
    <property type="nucleotide sequence ID" value="NZ_JAFINR010000004.1"/>
</dbReference>
<comment type="caution">
    <text evidence="3">The sequence shown here is derived from an EMBL/GenBank/DDBJ whole genome shotgun (WGS) entry which is preliminary data.</text>
</comment>
<dbReference type="CDD" id="cd00093">
    <property type="entry name" value="HTH_XRE"/>
    <property type="match status" value="1"/>
</dbReference>
<dbReference type="InterPro" id="IPR010982">
    <property type="entry name" value="Lambda_DNA-bd_dom_sf"/>
</dbReference>
<evidence type="ECO:0000313" key="3">
    <source>
        <dbReference type="EMBL" id="MBO0364300.1"/>
    </source>
</evidence>
<dbReference type="PANTHER" id="PTHR46558:SF11">
    <property type="entry name" value="HTH-TYPE TRANSCRIPTIONAL REGULATOR XRE"/>
    <property type="match status" value="1"/>
</dbReference>
<accession>A0ABS3GDC2</accession>
<keyword evidence="4" id="KW-1185">Reference proteome</keyword>
<dbReference type="EMBL" id="JAFINR010000004">
    <property type="protein sequence ID" value="MBO0364300.1"/>
    <property type="molecule type" value="Genomic_DNA"/>
</dbReference>
<reference evidence="4" key="1">
    <citation type="submission" date="2023-07" db="EMBL/GenBank/DDBJ databases">
        <title>Streptococcus vaginalis sp. nov., a novel bacterial species isolated from vaginal swabs of a pregnant woman with diabetes.</title>
        <authorList>
            <person name="Chen Y.-S."/>
        </authorList>
    </citation>
    <scope>NUCLEOTIDE SEQUENCE [LARGE SCALE GENOMIC DNA]</scope>
    <source>
        <strain evidence="4">P1L01</strain>
    </source>
</reference>
<proteinExistence type="predicted"/>
<dbReference type="PANTHER" id="PTHR46558">
    <property type="entry name" value="TRACRIPTIONAL REGULATORY PROTEIN-RELATED-RELATED"/>
    <property type="match status" value="1"/>
</dbReference>
<protein>
    <submittedName>
        <fullName evidence="3">Helix-turn-helix transcriptional regulator</fullName>
    </submittedName>
</protein>